<feature type="domain" description="ChsH2 C-terminal OB-fold" evidence="1">
    <location>
        <begin position="48"/>
        <end position="106"/>
    </location>
</feature>
<proteinExistence type="predicted"/>
<dbReference type="EMBL" id="FUYM01000011">
    <property type="protein sequence ID" value="SKC00563.1"/>
    <property type="molecule type" value="Genomic_DNA"/>
</dbReference>
<dbReference type="AlphaFoldDB" id="A0A1T5FWL0"/>
<dbReference type="InterPro" id="IPR052513">
    <property type="entry name" value="Thioester_dehydratase-like"/>
</dbReference>
<organism evidence="2 3">
    <name type="scientific">Rhizorhabdus histidinilytica</name>
    <dbReference type="NCBI Taxonomy" id="439228"/>
    <lineage>
        <taxon>Bacteria</taxon>
        <taxon>Pseudomonadati</taxon>
        <taxon>Pseudomonadota</taxon>
        <taxon>Alphaproteobacteria</taxon>
        <taxon>Sphingomonadales</taxon>
        <taxon>Sphingomonadaceae</taxon>
        <taxon>Rhizorhabdus</taxon>
    </lineage>
</organism>
<dbReference type="Proteomes" id="UP000189818">
    <property type="component" value="Unassembled WGS sequence"/>
</dbReference>
<dbReference type="PANTHER" id="PTHR34075:SF5">
    <property type="entry name" value="BLR3430 PROTEIN"/>
    <property type="match status" value="1"/>
</dbReference>
<name>A0A1T5FWL0_9SPHN</name>
<dbReference type="InterPro" id="IPR002878">
    <property type="entry name" value="ChsH2_C"/>
</dbReference>
<evidence type="ECO:0000313" key="2">
    <source>
        <dbReference type="EMBL" id="SKC00563.1"/>
    </source>
</evidence>
<accession>A0A1T5FWL0</accession>
<dbReference type="Pfam" id="PF01796">
    <property type="entry name" value="OB_ChsH2_C"/>
    <property type="match status" value="1"/>
</dbReference>
<dbReference type="SUPFAM" id="SSF50249">
    <property type="entry name" value="Nucleic acid-binding proteins"/>
    <property type="match status" value="1"/>
</dbReference>
<dbReference type="InterPro" id="IPR012340">
    <property type="entry name" value="NA-bd_OB-fold"/>
</dbReference>
<reference evidence="3" key="1">
    <citation type="submission" date="2017-02" db="EMBL/GenBank/DDBJ databases">
        <authorList>
            <person name="Varghese N."/>
            <person name="Submissions S."/>
        </authorList>
    </citation>
    <scope>NUCLEOTIDE SEQUENCE [LARGE SCALE GENOMIC DNA]</scope>
    <source>
        <strain evidence="3">UM2</strain>
    </source>
</reference>
<evidence type="ECO:0000259" key="1">
    <source>
        <dbReference type="Pfam" id="PF01796"/>
    </source>
</evidence>
<gene>
    <name evidence="2" type="ORF">SAMN06295920_1113</name>
</gene>
<dbReference type="STRING" id="439228.SAMN06295920_1113"/>
<dbReference type="OrthoDB" id="7210118at2"/>
<dbReference type="RefSeq" id="WP_079650021.1">
    <property type="nucleotide sequence ID" value="NZ_FUYM01000011.1"/>
</dbReference>
<keyword evidence="3" id="KW-1185">Reference proteome</keyword>
<protein>
    <recommendedName>
        <fullName evidence="1">ChsH2 C-terminal OB-fold domain-containing protein</fullName>
    </recommendedName>
</protein>
<evidence type="ECO:0000313" key="3">
    <source>
        <dbReference type="Proteomes" id="UP000189818"/>
    </source>
</evidence>
<dbReference type="PANTHER" id="PTHR34075">
    <property type="entry name" value="BLR3430 PROTEIN"/>
    <property type="match status" value="1"/>
</dbReference>
<sequence length="123" mass="13362">MSAPGPARHWRAALAEGRFLLQRARASGTVFFPPRLMEPGSGDDEWDWIEASGLGTVHAVTVIHPRPPHEPRAVVLIDLDEQVRLMSEVEGVPAEAIAIGLRVRARIGERDGAPILLFDAAEA</sequence>